<protein>
    <recommendedName>
        <fullName evidence="5">Leucine-rich repeat-containing protein 58</fullName>
    </recommendedName>
</protein>
<keyword evidence="4" id="KW-1185">Reference proteome</keyword>
<dbReference type="PROSITE" id="PS51450">
    <property type="entry name" value="LRR"/>
    <property type="match status" value="3"/>
</dbReference>
<evidence type="ECO:0000256" key="2">
    <source>
        <dbReference type="ARBA" id="ARBA00022737"/>
    </source>
</evidence>
<dbReference type="InterPro" id="IPR032675">
    <property type="entry name" value="LRR_dom_sf"/>
</dbReference>
<comment type="caution">
    <text evidence="3">The sequence shown here is derived from an EMBL/GenBank/DDBJ whole genome shotgun (WGS) entry which is preliminary data.</text>
</comment>
<keyword evidence="2" id="KW-0677">Repeat</keyword>
<dbReference type="Gene3D" id="3.80.10.10">
    <property type="entry name" value="Ribonuclease Inhibitor"/>
    <property type="match status" value="1"/>
</dbReference>
<dbReference type="GO" id="GO:0005737">
    <property type="term" value="C:cytoplasm"/>
    <property type="evidence" value="ECO:0007669"/>
    <property type="project" value="TreeGrafter"/>
</dbReference>
<dbReference type="Pfam" id="PF13855">
    <property type="entry name" value="LRR_8"/>
    <property type="match status" value="2"/>
</dbReference>
<proteinExistence type="predicted"/>
<dbReference type="PANTHER" id="PTHR48051">
    <property type="match status" value="1"/>
</dbReference>
<dbReference type="PANTHER" id="PTHR48051:SF1">
    <property type="entry name" value="RAS SUPPRESSOR PROTEIN 1"/>
    <property type="match status" value="1"/>
</dbReference>
<dbReference type="Proteomes" id="UP000596742">
    <property type="component" value="Unassembled WGS sequence"/>
</dbReference>
<dbReference type="SMART" id="SM00369">
    <property type="entry name" value="LRR_TYP"/>
    <property type="match status" value="5"/>
</dbReference>
<dbReference type="SUPFAM" id="SSF52058">
    <property type="entry name" value="L domain-like"/>
    <property type="match status" value="1"/>
</dbReference>
<dbReference type="AlphaFoldDB" id="A0A8B6D6A9"/>
<keyword evidence="1" id="KW-0433">Leucine-rich repeat</keyword>
<dbReference type="EMBL" id="UYJE01002824">
    <property type="protein sequence ID" value="VDI14004.1"/>
    <property type="molecule type" value="Genomic_DNA"/>
</dbReference>
<accession>A0A8B6D6A9</accession>
<name>A0A8B6D6A9_MYTGA</name>
<gene>
    <name evidence="3" type="ORF">MGAL_10B006138</name>
</gene>
<evidence type="ECO:0000313" key="3">
    <source>
        <dbReference type="EMBL" id="VDI14004.1"/>
    </source>
</evidence>
<dbReference type="OrthoDB" id="1053178at2759"/>
<evidence type="ECO:0008006" key="5">
    <source>
        <dbReference type="Google" id="ProtNLM"/>
    </source>
</evidence>
<reference evidence="3" key="1">
    <citation type="submission" date="2018-11" db="EMBL/GenBank/DDBJ databases">
        <authorList>
            <person name="Alioto T."/>
            <person name="Alioto T."/>
        </authorList>
    </citation>
    <scope>NUCLEOTIDE SEQUENCE</scope>
</reference>
<evidence type="ECO:0000313" key="4">
    <source>
        <dbReference type="Proteomes" id="UP000596742"/>
    </source>
</evidence>
<evidence type="ECO:0000256" key="1">
    <source>
        <dbReference type="ARBA" id="ARBA00022614"/>
    </source>
</evidence>
<dbReference type="InterPro" id="IPR003591">
    <property type="entry name" value="Leu-rich_rpt_typical-subtyp"/>
</dbReference>
<dbReference type="InterPro" id="IPR050216">
    <property type="entry name" value="LRR_domain-containing"/>
</dbReference>
<dbReference type="InterPro" id="IPR001611">
    <property type="entry name" value="Leu-rich_rpt"/>
</dbReference>
<organism evidence="3 4">
    <name type="scientific">Mytilus galloprovincialis</name>
    <name type="common">Mediterranean mussel</name>
    <dbReference type="NCBI Taxonomy" id="29158"/>
    <lineage>
        <taxon>Eukaryota</taxon>
        <taxon>Metazoa</taxon>
        <taxon>Spiralia</taxon>
        <taxon>Lophotrochozoa</taxon>
        <taxon>Mollusca</taxon>
        <taxon>Bivalvia</taxon>
        <taxon>Autobranchia</taxon>
        <taxon>Pteriomorphia</taxon>
        <taxon>Mytilida</taxon>
        <taxon>Mytiloidea</taxon>
        <taxon>Mytilidae</taxon>
        <taxon>Mytilinae</taxon>
        <taxon>Mytilus</taxon>
    </lineage>
</organism>
<sequence>MAEYLSETTSCSENEYLSDGAEDLSYGDLTAIPEYLFDRSKSIRALCLHHNNIEVLPKSINVFANLITLDISNNNCHKLDDAVVYLKQLRTLIAKNNDLECKTIPKDFSKLRSLEVLNFSANSFTELPPQFTELPRLKALYLGGNAISSITSLIRDMSRLEILYMGGNRLTDIPAEIGQLYNLTSLVLCDNQLQSLPPTLVNLHRLKSLSLHNNKLSTLPSEIVALNLIELSLRNNPLVVKFVQDLTYEVPSLLELSARVVKIEKVKYDQEDLPKNLLNYLDSCRRCVNLECKGVYFASRVENVKFVDFCGKYRLPLLQYLCSPQCRTSPYVPNSDTDTDDEDTARAKLKKGSLIKDKKRQKVIKHKYSRTYQCSQTTLYTLIPVGLNGQEGLNPITAYKIYQAYVLPRLLYGLEVLSLNVTQMSELKQFHLKTLRCFQSLPIRTSSAAVYMLIGALPIEAELHKRQLSLLYSILASENTKLKNVMERQMTINAGNADSFFSRAQEILNFYNLPSIAEFKEHLPSKIQWKKDTNRSIAEKWTNLLQKEMEEKSTLKHCNIQSLKIHGSPSRMETLPPVTYEVKKANIKARLLTGTYLLQEHIQRFNGNSDDQKCLLCQIEQEDLKHFLLRCPALNEQRQNVFPALKQAIICNIGQNNWQEHFNGNKELLMQIIIDSTKVRENIQILSEEITTEIERISRKLCYDLHCGRTLLHKRIAVSKQSEAKDPGCNV</sequence>